<protein>
    <submittedName>
        <fullName evidence="2">Uncharacterized protein</fullName>
    </submittedName>
</protein>
<keyword evidence="1" id="KW-1133">Transmembrane helix</keyword>
<reference evidence="2 3" key="1">
    <citation type="submission" date="2023-07" db="EMBL/GenBank/DDBJ databases">
        <title>Genomic Encyclopedia of Type Strains, Phase IV (KMG-IV): sequencing the most valuable type-strain genomes for metagenomic binning, comparative biology and taxonomic classification.</title>
        <authorList>
            <person name="Goeker M."/>
        </authorList>
    </citation>
    <scope>NUCLEOTIDE SEQUENCE [LARGE SCALE GENOMIC DNA]</scope>
    <source>
        <strain evidence="2 3">DSM 12751</strain>
    </source>
</reference>
<gene>
    <name evidence="2" type="ORF">J2S11_003936</name>
</gene>
<comment type="caution">
    <text evidence="2">The sequence shown here is derived from an EMBL/GenBank/DDBJ whole genome shotgun (WGS) entry which is preliminary data.</text>
</comment>
<proteinExistence type="predicted"/>
<evidence type="ECO:0000313" key="3">
    <source>
        <dbReference type="Proteomes" id="UP001235840"/>
    </source>
</evidence>
<keyword evidence="1" id="KW-0812">Transmembrane</keyword>
<keyword evidence="1" id="KW-0472">Membrane</keyword>
<feature type="transmembrane region" description="Helical" evidence="1">
    <location>
        <begin position="69"/>
        <end position="94"/>
    </location>
</feature>
<evidence type="ECO:0000256" key="1">
    <source>
        <dbReference type="SAM" id="Phobius"/>
    </source>
</evidence>
<accession>A0ABT9W436</accession>
<keyword evidence="3" id="KW-1185">Reference proteome</keyword>
<name>A0ABT9W436_9BACI</name>
<dbReference type="RefSeq" id="WP_307397406.1">
    <property type="nucleotide sequence ID" value="NZ_BAAADK010000017.1"/>
</dbReference>
<dbReference type="EMBL" id="JAUSTY010000022">
    <property type="protein sequence ID" value="MDQ0168006.1"/>
    <property type="molecule type" value="Genomic_DNA"/>
</dbReference>
<feature type="transmembrane region" description="Helical" evidence="1">
    <location>
        <begin position="6"/>
        <end position="28"/>
    </location>
</feature>
<dbReference type="Proteomes" id="UP001235840">
    <property type="component" value="Unassembled WGS sequence"/>
</dbReference>
<evidence type="ECO:0000313" key="2">
    <source>
        <dbReference type="EMBL" id="MDQ0168006.1"/>
    </source>
</evidence>
<organism evidence="2 3">
    <name type="scientific">Caldalkalibacillus horti</name>
    <dbReference type="NCBI Taxonomy" id="77523"/>
    <lineage>
        <taxon>Bacteria</taxon>
        <taxon>Bacillati</taxon>
        <taxon>Bacillota</taxon>
        <taxon>Bacilli</taxon>
        <taxon>Bacillales</taxon>
        <taxon>Bacillaceae</taxon>
        <taxon>Caldalkalibacillus</taxon>
    </lineage>
</organism>
<sequence>MNELGMLPHYLFFGLLAYFIIRVGLALLKNSKNKMYLTLLDMAFSFYSLSLALIIIYKLDVFIEFDIYSFIYLTFVLFYAIYFICMAVSLIKLLKLGKK</sequence>
<feature type="transmembrane region" description="Helical" evidence="1">
    <location>
        <begin position="35"/>
        <end position="57"/>
    </location>
</feature>